<dbReference type="InterPro" id="IPR029058">
    <property type="entry name" value="AB_hydrolase_fold"/>
</dbReference>
<dbReference type="GO" id="GO:0016787">
    <property type="term" value="F:hydrolase activity"/>
    <property type="evidence" value="ECO:0007669"/>
    <property type="project" value="UniProtKB-KW"/>
</dbReference>
<dbReference type="Proteomes" id="UP000800041">
    <property type="component" value="Unassembled WGS sequence"/>
</dbReference>
<name>A0A6G1H0F4_9PEZI</name>
<evidence type="ECO:0000259" key="1">
    <source>
        <dbReference type="Pfam" id="PF00561"/>
    </source>
</evidence>
<evidence type="ECO:0000313" key="2">
    <source>
        <dbReference type="EMBL" id="KAF1986703.1"/>
    </source>
</evidence>
<dbReference type="SUPFAM" id="SSF53474">
    <property type="entry name" value="alpha/beta-Hydrolases"/>
    <property type="match status" value="1"/>
</dbReference>
<keyword evidence="3" id="KW-1185">Reference proteome</keyword>
<dbReference type="EMBL" id="ML977155">
    <property type="protein sequence ID" value="KAF1986703.1"/>
    <property type="molecule type" value="Genomic_DNA"/>
</dbReference>
<dbReference type="OrthoDB" id="19657at2759"/>
<keyword evidence="2" id="KW-0378">Hydrolase</keyword>
<reference evidence="2" key="1">
    <citation type="journal article" date="2020" name="Stud. Mycol.">
        <title>101 Dothideomycetes genomes: a test case for predicting lifestyles and emergence of pathogens.</title>
        <authorList>
            <person name="Haridas S."/>
            <person name="Albert R."/>
            <person name="Binder M."/>
            <person name="Bloem J."/>
            <person name="Labutti K."/>
            <person name="Salamov A."/>
            <person name="Andreopoulos B."/>
            <person name="Baker S."/>
            <person name="Barry K."/>
            <person name="Bills G."/>
            <person name="Bluhm B."/>
            <person name="Cannon C."/>
            <person name="Castanera R."/>
            <person name="Culley D."/>
            <person name="Daum C."/>
            <person name="Ezra D."/>
            <person name="Gonzalez J."/>
            <person name="Henrissat B."/>
            <person name="Kuo A."/>
            <person name="Liang C."/>
            <person name="Lipzen A."/>
            <person name="Lutzoni F."/>
            <person name="Magnuson J."/>
            <person name="Mondo S."/>
            <person name="Nolan M."/>
            <person name="Ohm R."/>
            <person name="Pangilinan J."/>
            <person name="Park H.-J."/>
            <person name="Ramirez L."/>
            <person name="Alfaro M."/>
            <person name="Sun H."/>
            <person name="Tritt A."/>
            <person name="Yoshinaga Y."/>
            <person name="Zwiers L.-H."/>
            <person name="Turgeon B."/>
            <person name="Goodwin S."/>
            <person name="Spatafora J."/>
            <person name="Crous P."/>
            <person name="Grigoriev I."/>
        </authorList>
    </citation>
    <scope>NUCLEOTIDE SEQUENCE</scope>
    <source>
        <strain evidence="2">CBS 113979</strain>
    </source>
</reference>
<gene>
    <name evidence="2" type="ORF">K402DRAFT_393325</name>
</gene>
<dbReference type="PANTHER" id="PTHR43433:SF5">
    <property type="entry name" value="AB HYDROLASE-1 DOMAIN-CONTAINING PROTEIN"/>
    <property type="match status" value="1"/>
</dbReference>
<accession>A0A6G1H0F4</accession>
<dbReference type="InterPro" id="IPR000073">
    <property type="entry name" value="AB_hydrolase_1"/>
</dbReference>
<dbReference type="Pfam" id="PF00561">
    <property type="entry name" value="Abhydrolase_1"/>
    <property type="match status" value="1"/>
</dbReference>
<proteinExistence type="predicted"/>
<dbReference type="AlphaFoldDB" id="A0A6G1H0F4"/>
<feature type="domain" description="AB hydrolase-1" evidence="1">
    <location>
        <begin position="24"/>
        <end position="231"/>
    </location>
</feature>
<protein>
    <submittedName>
        <fullName evidence="2">Alpha/beta-hydrolase</fullName>
    </submittedName>
</protein>
<dbReference type="InterPro" id="IPR050471">
    <property type="entry name" value="AB_hydrolase"/>
</dbReference>
<dbReference type="Gene3D" id="3.40.50.1820">
    <property type="entry name" value="alpha/beta hydrolase"/>
    <property type="match status" value="1"/>
</dbReference>
<dbReference type="PANTHER" id="PTHR43433">
    <property type="entry name" value="HYDROLASE, ALPHA/BETA FOLD FAMILY PROTEIN"/>
    <property type="match status" value="1"/>
</dbReference>
<organism evidence="2 3">
    <name type="scientific">Aulographum hederae CBS 113979</name>
    <dbReference type="NCBI Taxonomy" id="1176131"/>
    <lineage>
        <taxon>Eukaryota</taxon>
        <taxon>Fungi</taxon>
        <taxon>Dikarya</taxon>
        <taxon>Ascomycota</taxon>
        <taxon>Pezizomycotina</taxon>
        <taxon>Dothideomycetes</taxon>
        <taxon>Pleosporomycetidae</taxon>
        <taxon>Aulographales</taxon>
        <taxon>Aulographaceae</taxon>
    </lineage>
</organism>
<evidence type="ECO:0000313" key="3">
    <source>
        <dbReference type="Proteomes" id="UP000800041"/>
    </source>
</evidence>
<sequence>MGLGGLKTTWQRQTKDFGHTRASTYSVLIYDNRGMGASSKPMGRYSTSEMAQDAVELLDHIGWTSPRSVHALGISMGGMIAQELGLIIPNRLASLSLISTAARIKNTVGYFENLWNRFSMFIPKSPDASLAMAKRNMFTDKWLLEPDVLATESVEKPFPSNGDRIGASELQKRMDTVLFPRHGLICQAIAAGWHHKTDADLMRLGEAVGLERILVIHGTQDRMITFPHVGVLLNGLRGERAETTGPGGCIYHEVKDMGHVVPIEIRDTFKEWVEELVEKVEKL</sequence>